<comment type="caution">
    <text evidence="1">The sequence shown here is derived from an EMBL/GenBank/DDBJ whole genome shotgun (WGS) entry which is preliminary data.</text>
</comment>
<name>A0A6L9MSP3_9ALTE</name>
<organism evidence="1 2">
    <name type="scientific">Alteromonas hispanica</name>
    <dbReference type="NCBI Taxonomy" id="315421"/>
    <lineage>
        <taxon>Bacteria</taxon>
        <taxon>Pseudomonadati</taxon>
        <taxon>Pseudomonadota</taxon>
        <taxon>Gammaproteobacteria</taxon>
        <taxon>Alteromonadales</taxon>
        <taxon>Alteromonadaceae</taxon>
        <taxon>Alteromonas/Salinimonas group</taxon>
        <taxon>Alteromonas</taxon>
    </lineage>
</organism>
<proteinExistence type="predicted"/>
<dbReference type="AlphaFoldDB" id="A0A6L9MSP3"/>
<dbReference type="EMBL" id="JAAAWP010000003">
    <property type="protein sequence ID" value="NDW21202.1"/>
    <property type="molecule type" value="Genomic_DNA"/>
</dbReference>
<dbReference type="Proteomes" id="UP000478837">
    <property type="component" value="Unassembled WGS sequence"/>
</dbReference>
<evidence type="ECO:0000313" key="1">
    <source>
        <dbReference type="EMBL" id="NDW21202.1"/>
    </source>
</evidence>
<protein>
    <submittedName>
        <fullName evidence="1">Uncharacterized protein</fullName>
    </submittedName>
</protein>
<dbReference type="RefSeq" id="WP_163111063.1">
    <property type="nucleotide sequence ID" value="NZ_JAAAWP010000003.1"/>
</dbReference>
<evidence type="ECO:0000313" key="2">
    <source>
        <dbReference type="Proteomes" id="UP000478837"/>
    </source>
</evidence>
<keyword evidence="2" id="KW-1185">Reference proteome</keyword>
<accession>A0A6L9MSP3</accession>
<sequence length="54" mass="6585">MTTYSVYRDESRHTPDLSDNYFIIDALHYHLEEVYRIVGCLYDAMKNRSKQWCH</sequence>
<reference evidence="1 2" key="1">
    <citation type="submission" date="2020-01" db="EMBL/GenBank/DDBJ databases">
        <title>Genomes of bacteria type strains.</title>
        <authorList>
            <person name="Chen J."/>
            <person name="Zhu S."/>
            <person name="Yang J."/>
        </authorList>
    </citation>
    <scope>NUCLEOTIDE SEQUENCE [LARGE SCALE GENOMIC DNA]</scope>
    <source>
        <strain evidence="1 2">LMG 22958</strain>
    </source>
</reference>
<gene>
    <name evidence="1" type="ORF">GTW09_06695</name>
</gene>